<dbReference type="AlphaFoldDB" id="A0A1B8HN57"/>
<feature type="compositionally biased region" description="Basic and acidic residues" evidence="1">
    <location>
        <begin position="159"/>
        <end position="168"/>
    </location>
</feature>
<feature type="compositionally biased region" description="Basic and acidic residues" evidence="1">
    <location>
        <begin position="189"/>
        <end position="204"/>
    </location>
</feature>
<feature type="region of interest" description="Disordered" evidence="1">
    <location>
        <begin position="159"/>
        <end position="214"/>
    </location>
</feature>
<proteinExistence type="predicted"/>
<evidence type="ECO:0000313" key="3">
    <source>
        <dbReference type="Proteomes" id="UP000092247"/>
    </source>
</evidence>
<accession>A0A1B8HN57</accession>
<dbReference type="RefSeq" id="WP_067421391.1">
    <property type="nucleotide sequence ID" value="NZ_LZEX01000002.1"/>
</dbReference>
<organism evidence="2 3">
    <name type="scientific">Morganella psychrotolerans</name>
    <dbReference type="NCBI Taxonomy" id="368603"/>
    <lineage>
        <taxon>Bacteria</taxon>
        <taxon>Pseudomonadati</taxon>
        <taxon>Pseudomonadota</taxon>
        <taxon>Gammaproteobacteria</taxon>
        <taxon>Enterobacterales</taxon>
        <taxon>Morganellaceae</taxon>
        <taxon>Morganella</taxon>
    </lineage>
</organism>
<dbReference type="Proteomes" id="UP000092247">
    <property type="component" value="Unassembled WGS sequence"/>
</dbReference>
<sequence length="407" mass="43384">MPIVIGVVDKATRITKKAAPFVKNGVSVLKAIPGVDYVLVDKQTNAAPQKVIMVRDGNSLKLFLMGEEEPSIIIEDYYLVPGQIIGETAGKQVHDYTPQSAVEHDNIGNMADKQASVQQQGDKILAPITWESSGIGWELLAFLGLTAGAGVAVAVAKDHKSGDSHNNDDSSNGNTDSGSKDNGNTGKEPGTDGKEPGTDGKDDSNTDTDNTGISPLITAVANIDTVNDSGLPDPENPLVTPVLNGHIEGVLSDDQTVAVSRDGIRIGYATVNDDGQWTFDDVTGRFEEGHTYNYTACVEGNGLTGPDSDVFKIMYDTTGQHNGTELPAEIVNDDVISPLLPDDLLSDNEESLTLDHLLQYLPAEDAATQSDVTDYVQNDTFSPAEFIAHDMVSPDLTLLTETHTTLF</sequence>
<feature type="compositionally biased region" description="Low complexity" evidence="1">
    <location>
        <begin position="169"/>
        <end position="184"/>
    </location>
</feature>
<gene>
    <name evidence="2" type="ORF">AYY17_14415</name>
</gene>
<evidence type="ECO:0008006" key="4">
    <source>
        <dbReference type="Google" id="ProtNLM"/>
    </source>
</evidence>
<comment type="caution">
    <text evidence="2">The sequence shown here is derived from an EMBL/GenBank/DDBJ whole genome shotgun (WGS) entry which is preliminary data.</text>
</comment>
<dbReference type="EMBL" id="LZEX01000002">
    <property type="protein sequence ID" value="OBU10720.1"/>
    <property type="molecule type" value="Genomic_DNA"/>
</dbReference>
<protein>
    <recommendedName>
        <fullName evidence="4">Bacterial Ig-like domain-containing protein</fullName>
    </recommendedName>
</protein>
<evidence type="ECO:0000256" key="1">
    <source>
        <dbReference type="SAM" id="MobiDB-lite"/>
    </source>
</evidence>
<name>A0A1B8HN57_9GAMM</name>
<evidence type="ECO:0000313" key="2">
    <source>
        <dbReference type="EMBL" id="OBU10720.1"/>
    </source>
</evidence>
<reference evidence="2 3" key="1">
    <citation type="submission" date="2016-06" db="EMBL/GenBank/DDBJ databases">
        <authorList>
            <person name="Kjaerup R.B."/>
            <person name="Dalgaard T.S."/>
            <person name="Juul-Madsen H.R."/>
        </authorList>
    </citation>
    <scope>NUCLEOTIDE SEQUENCE [LARGE SCALE GENOMIC DNA]</scope>
    <source>
        <strain evidence="2 3">GCSL-Mp3</strain>
    </source>
</reference>